<comment type="similarity">
    <text evidence="2">Belongs to the DoxX family.</text>
</comment>
<dbReference type="Proteomes" id="UP000553034">
    <property type="component" value="Unassembled WGS sequence"/>
</dbReference>
<keyword evidence="9" id="KW-1185">Reference proteome</keyword>
<sequence length="130" mass="14095">MAKINRVFPHITALLFRLFFGGLMLTHGIPKLQNLLTAQEVSFPDPLGVGAVPSLILTIFSEVVCAGLLVLGLATRLASIPLIITMLVIVFIVHLNDGLSGQELPLLYLIGYLGILLLGPGKYSIDYLRK</sequence>
<dbReference type="Pfam" id="PF07681">
    <property type="entry name" value="DoxX"/>
    <property type="match status" value="1"/>
</dbReference>
<dbReference type="InterPro" id="IPR051907">
    <property type="entry name" value="DoxX-like_oxidoreductase"/>
</dbReference>
<feature type="transmembrane region" description="Helical" evidence="7">
    <location>
        <begin position="77"/>
        <end position="94"/>
    </location>
</feature>
<proteinExistence type="inferred from homology"/>
<reference evidence="8 9" key="1">
    <citation type="submission" date="2020-08" db="EMBL/GenBank/DDBJ databases">
        <title>Genomic Encyclopedia of Type Strains, Phase IV (KMG-IV): sequencing the most valuable type-strain genomes for metagenomic binning, comparative biology and taxonomic classification.</title>
        <authorList>
            <person name="Goeker M."/>
        </authorList>
    </citation>
    <scope>NUCLEOTIDE SEQUENCE [LARGE SCALE GENOMIC DNA]</scope>
    <source>
        <strain evidence="8 9">DSM 29568</strain>
    </source>
</reference>
<evidence type="ECO:0000256" key="6">
    <source>
        <dbReference type="ARBA" id="ARBA00023136"/>
    </source>
</evidence>
<accession>A0A840EH72</accession>
<evidence type="ECO:0000313" key="9">
    <source>
        <dbReference type="Proteomes" id="UP000553034"/>
    </source>
</evidence>
<evidence type="ECO:0000256" key="2">
    <source>
        <dbReference type="ARBA" id="ARBA00006679"/>
    </source>
</evidence>
<feature type="transmembrane region" description="Helical" evidence="7">
    <location>
        <begin position="7"/>
        <end position="29"/>
    </location>
</feature>
<gene>
    <name evidence="8" type="ORF">GGR32_000912</name>
</gene>
<name>A0A840EH72_9FLAO</name>
<keyword evidence="3" id="KW-1003">Cell membrane</keyword>
<dbReference type="PANTHER" id="PTHR33452:SF1">
    <property type="entry name" value="INNER MEMBRANE PROTEIN YPHA-RELATED"/>
    <property type="match status" value="1"/>
</dbReference>
<dbReference type="EMBL" id="JACIFO010000003">
    <property type="protein sequence ID" value="MBB4118632.1"/>
    <property type="molecule type" value="Genomic_DNA"/>
</dbReference>
<feature type="transmembrane region" description="Helical" evidence="7">
    <location>
        <begin position="106"/>
        <end position="125"/>
    </location>
</feature>
<feature type="transmembrane region" description="Helical" evidence="7">
    <location>
        <begin position="49"/>
        <end position="70"/>
    </location>
</feature>
<keyword evidence="6 7" id="KW-0472">Membrane</keyword>
<evidence type="ECO:0000256" key="4">
    <source>
        <dbReference type="ARBA" id="ARBA00022692"/>
    </source>
</evidence>
<evidence type="ECO:0000256" key="1">
    <source>
        <dbReference type="ARBA" id="ARBA00004651"/>
    </source>
</evidence>
<evidence type="ECO:0000313" key="8">
    <source>
        <dbReference type="EMBL" id="MBB4118632.1"/>
    </source>
</evidence>
<dbReference type="InterPro" id="IPR032808">
    <property type="entry name" value="DoxX"/>
</dbReference>
<keyword evidence="4 7" id="KW-0812">Transmembrane</keyword>
<dbReference type="AlphaFoldDB" id="A0A840EH72"/>
<dbReference type="PANTHER" id="PTHR33452">
    <property type="entry name" value="OXIDOREDUCTASE CATD-RELATED"/>
    <property type="match status" value="1"/>
</dbReference>
<keyword evidence="5 7" id="KW-1133">Transmembrane helix</keyword>
<dbReference type="GO" id="GO:0005886">
    <property type="term" value="C:plasma membrane"/>
    <property type="evidence" value="ECO:0007669"/>
    <property type="project" value="UniProtKB-SubCell"/>
</dbReference>
<organism evidence="8 9">
    <name type="scientific">Mesonia hippocampi</name>
    <dbReference type="NCBI Taxonomy" id="1628250"/>
    <lineage>
        <taxon>Bacteria</taxon>
        <taxon>Pseudomonadati</taxon>
        <taxon>Bacteroidota</taxon>
        <taxon>Flavobacteriia</taxon>
        <taxon>Flavobacteriales</taxon>
        <taxon>Flavobacteriaceae</taxon>
        <taxon>Mesonia</taxon>
    </lineage>
</organism>
<evidence type="ECO:0000256" key="7">
    <source>
        <dbReference type="SAM" id="Phobius"/>
    </source>
</evidence>
<comment type="subcellular location">
    <subcellularLocation>
        <location evidence="1">Cell membrane</location>
        <topology evidence="1">Multi-pass membrane protein</topology>
    </subcellularLocation>
</comment>
<dbReference type="RefSeq" id="WP_183476903.1">
    <property type="nucleotide sequence ID" value="NZ_JACIFO010000003.1"/>
</dbReference>
<protein>
    <submittedName>
        <fullName evidence="8">Putative oxidoreductase</fullName>
    </submittedName>
</protein>
<evidence type="ECO:0000256" key="5">
    <source>
        <dbReference type="ARBA" id="ARBA00022989"/>
    </source>
</evidence>
<comment type="caution">
    <text evidence="8">The sequence shown here is derived from an EMBL/GenBank/DDBJ whole genome shotgun (WGS) entry which is preliminary data.</text>
</comment>
<evidence type="ECO:0000256" key="3">
    <source>
        <dbReference type="ARBA" id="ARBA00022475"/>
    </source>
</evidence>